<evidence type="ECO:0000256" key="5">
    <source>
        <dbReference type="ARBA" id="ARBA00023015"/>
    </source>
</evidence>
<evidence type="ECO:0000256" key="6">
    <source>
        <dbReference type="ARBA" id="ARBA00023125"/>
    </source>
</evidence>
<keyword evidence="11" id="KW-1185">Reference proteome</keyword>
<evidence type="ECO:0000256" key="8">
    <source>
        <dbReference type="HAMAP-Rule" id="MF_00440"/>
    </source>
</evidence>
<dbReference type="GO" id="GO:0003677">
    <property type="term" value="F:DNA binding"/>
    <property type="evidence" value="ECO:0007669"/>
    <property type="project" value="UniProtKB-KW"/>
</dbReference>
<comment type="cofactor">
    <cofactor evidence="8">
        <name>Zn(2+)</name>
        <dbReference type="ChEBI" id="CHEBI:29105"/>
    </cofactor>
    <text evidence="8">Binds 1 zinc ion.</text>
</comment>
<sequence length="184" mass="21243">MACPCPAWRRGRHGSSPLLNEGKFLMRCPFCGHIDTQVKDSRPAEDHVAIRRRRFCPACGGRFTTYERVQLRDLVVLKSNGRREDFDREKLERSIRIAMRKRPIEPERIDQMVTGIVRRLESLGESEITSRQIGQIVMEALARIDTVAYVRFASVYMNFQAVGDFDRFMAELRPQEIPDETGPS</sequence>
<gene>
    <name evidence="8" type="primary">nrdR</name>
    <name evidence="10" type="ORF">ruthe_00714</name>
</gene>
<feature type="zinc finger region" evidence="8">
    <location>
        <begin position="28"/>
        <end position="59"/>
    </location>
</feature>
<dbReference type="AlphaFoldDB" id="S9SB09"/>
<dbReference type="Proteomes" id="UP000015346">
    <property type="component" value="Unassembled WGS sequence"/>
</dbReference>
<keyword evidence="6 8" id="KW-0238">DNA-binding</keyword>
<dbReference type="GO" id="GO:0045892">
    <property type="term" value="P:negative regulation of DNA-templated transcription"/>
    <property type="evidence" value="ECO:0007669"/>
    <property type="project" value="UniProtKB-UniRule"/>
</dbReference>
<keyword evidence="8" id="KW-0479">Metal-binding</keyword>
<evidence type="ECO:0000256" key="2">
    <source>
        <dbReference type="ARBA" id="ARBA00022741"/>
    </source>
</evidence>
<evidence type="ECO:0000256" key="1">
    <source>
        <dbReference type="ARBA" id="ARBA00022491"/>
    </source>
</evidence>
<name>S9SB09_9RHOB</name>
<evidence type="ECO:0000313" key="10">
    <source>
        <dbReference type="EMBL" id="EPX87315.1"/>
    </source>
</evidence>
<dbReference type="HAMAP" id="MF_00440">
    <property type="entry name" value="NrdR"/>
    <property type="match status" value="1"/>
</dbReference>
<keyword evidence="5 8" id="KW-0805">Transcription regulation</keyword>
<keyword evidence="8" id="KW-0862">Zinc</keyword>
<keyword evidence="3 8" id="KW-0863">Zinc-finger</keyword>
<comment type="function">
    <text evidence="8">Negatively regulates transcription of bacterial ribonucleotide reductase nrd genes and operons by binding to NrdR-boxes.</text>
</comment>
<organism evidence="10 11">
    <name type="scientific">Rubellimicrobium thermophilum DSM 16684</name>
    <dbReference type="NCBI Taxonomy" id="1123069"/>
    <lineage>
        <taxon>Bacteria</taxon>
        <taxon>Pseudomonadati</taxon>
        <taxon>Pseudomonadota</taxon>
        <taxon>Alphaproteobacteria</taxon>
        <taxon>Rhodobacterales</taxon>
        <taxon>Roseobacteraceae</taxon>
        <taxon>Rubellimicrobium</taxon>
    </lineage>
</organism>
<dbReference type="HOGENOM" id="CLU_108412_0_0_5"/>
<accession>S9SB09</accession>
<keyword evidence="1 8" id="KW-0678">Repressor</keyword>
<feature type="domain" description="ATP-cone" evidence="9">
    <location>
        <begin position="74"/>
        <end position="164"/>
    </location>
</feature>
<dbReference type="NCBIfam" id="TIGR00244">
    <property type="entry name" value="transcriptional regulator NrdR"/>
    <property type="match status" value="1"/>
</dbReference>
<dbReference type="GO" id="GO:0005524">
    <property type="term" value="F:ATP binding"/>
    <property type="evidence" value="ECO:0007669"/>
    <property type="project" value="UniProtKB-UniRule"/>
</dbReference>
<evidence type="ECO:0000256" key="7">
    <source>
        <dbReference type="ARBA" id="ARBA00023163"/>
    </source>
</evidence>
<dbReference type="PANTHER" id="PTHR30455:SF2">
    <property type="entry name" value="TRANSCRIPTIONAL REPRESSOR NRDR"/>
    <property type="match status" value="1"/>
</dbReference>
<evidence type="ECO:0000259" key="9">
    <source>
        <dbReference type="PROSITE" id="PS51161"/>
    </source>
</evidence>
<dbReference type="PANTHER" id="PTHR30455">
    <property type="entry name" value="TRANSCRIPTIONAL REPRESSOR NRDR"/>
    <property type="match status" value="1"/>
</dbReference>
<dbReference type="STRING" id="1123069.ruthe_00714"/>
<evidence type="ECO:0000313" key="11">
    <source>
        <dbReference type="Proteomes" id="UP000015346"/>
    </source>
</evidence>
<dbReference type="PATRIC" id="fig|1123069.3.peg.685"/>
<keyword evidence="2 8" id="KW-0547">Nucleotide-binding</keyword>
<dbReference type="PROSITE" id="PS51161">
    <property type="entry name" value="ATP_CONE"/>
    <property type="match status" value="1"/>
</dbReference>
<dbReference type="InterPro" id="IPR003796">
    <property type="entry name" value="RNR_NrdR-like"/>
</dbReference>
<proteinExistence type="inferred from homology"/>
<protein>
    <recommendedName>
        <fullName evidence="8">Transcriptional repressor NrdR</fullName>
    </recommendedName>
</protein>
<evidence type="ECO:0000256" key="4">
    <source>
        <dbReference type="ARBA" id="ARBA00022840"/>
    </source>
</evidence>
<dbReference type="Pfam" id="PF03477">
    <property type="entry name" value="ATP-cone"/>
    <property type="match status" value="1"/>
</dbReference>
<dbReference type="InterPro" id="IPR005144">
    <property type="entry name" value="ATP-cone_dom"/>
</dbReference>
<dbReference type="EMBL" id="AOLV01000008">
    <property type="protein sequence ID" value="EPX87315.1"/>
    <property type="molecule type" value="Genomic_DNA"/>
</dbReference>
<evidence type="ECO:0000256" key="3">
    <source>
        <dbReference type="ARBA" id="ARBA00022771"/>
    </source>
</evidence>
<keyword evidence="7 8" id="KW-0804">Transcription</keyword>
<comment type="caution">
    <text evidence="10">The sequence shown here is derived from an EMBL/GenBank/DDBJ whole genome shotgun (WGS) entry which is preliminary data.</text>
</comment>
<dbReference type="InterPro" id="IPR055173">
    <property type="entry name" value="NrdR-like_N"/>
</dbReference>
<comment type="similarity">
    <text evidence="8">Belongs to the NrdR family.</text>
</comment>
<reference evidence="10 11" key="1">
    <citation type="journal article" date="2013" name="Stand. Genomic Sci.">
        <title>Genome sequence of the reddish-pigmented Rubellimicrobium thermophilum type strain (DSM 16684(T)), a member of the Roseobacter clade.</title>
        <authorList>
            <person name="Fiebig A."/>
            <person name="Riedel T."/>
            <person name="Gronow S."/>
            <person name="Petersen J."/>
            <person name="Klenk H.P."/>
            <person name="Goker M."/>
        </authorList>
    </citation>
    <scope>NUCLEOTIDE SEQUENCE [LARGE SCALE GENOMIC DNA]</scope>
    <source>
        <strain evidence="10 11">DSM 16684</strain>
    </source>
</reference>
<dbReference type="Pfam" id="PF22811">
    <property type="entry name" value="Zn_ribbon_NrdR"/>
    <property type="match status" value="1"/>
</dbReference>
<dbReference type="GO" id="GO:0008270">
    <property type="term" value="F:zinc ion binding"/>
    <property type="evidence" value="ECO:0007669"/>
    <property type="project" value="UniProtKB-UniRule"/>
</dbReference>
<keyword evidence="4 8" id="KW-0067">ATP-binding</keyword>